<keyword evidence="7" id="KW-0902">Two-component regulatory system</keyword>
<organism evidence="10 11">
    <name type="scientific">Candidatus Mediterraneibacter faecigallinarum</name>
    <dbReference type="NCBI Taxonomy" id="2838669"/>
    <lineage>
        <taxon>Bacteria</taxon>
        <taxon>Bacillati</taxon>
        <taxon>Bacillota</taxon>
        <taxon>Clostridia</taxon>
        <taxon>Lachnospirales</taxon>
        <taxon>Lachnospiraceae</taxon>
        <taxon>Mediterraneibacter</taxon>
    </lineage>
</organism>
<dbReference type="PANTHER" id="PTHR45453:SF1">
    <property type="entry name" value="PHOSPHATE REGULON SENSOR PROTEIN PHOR"/>
    <property type="match status" value="1"/>
</dbReference>
<evidence type="ECO:0000256" key="8">
    <source>
        <dbReference type="SAM" id="Phobius"/>
    </source>
</evidence>
<feature type="domain" description="Histidine kinase" evidence="9">
    <location>
        <begin position="383"/>
        <end position="595"/>
    </location>
</feature>
<dbReference type="InterPro" id="IPR003594">
    <property type="entry name" value="HATPase_dom"/>
</dbReference>
<dbReference type="Proteomes" id="UP000823894">
    <property type="component" value="Unassembled WGS sequence"/>
</dbReference>
<keyword evidence="5" id="KW-0808">Transferase</keyword>
<dbReference type="InterPro" id="IPR036890">
    <property type="entry name" value="HATPase_C_sf"/>
</dbReference>
<keyword evidence="8" id="KW-0472">Membrane</keyword>
<keyword evidence="8" id="KW-0812">Transmembrane</keyword>
<evidence type="ECO:0000313" key="10">
    <source>
        <dbReference type="EMBL" id="HJC37907.1"/>
    </source>
</evidence>
<evidence type="ECO:0000256" key="3">
    <source>
        <dbReference type="ARBA" id="ARBA00012438"/>
    </source>
</evidence>
<dbReference type="InterPro" id="IPR005467">
    <property type="entry name" value="His_kinase_dom"/>
</dbReference>
<keyword evidence="6 10" id="KW-0418">Kinase</keyword>
<dbReference type="InterPro" id="IPR003661">
    <property type="entry name" value="HisK_dim/P_dom"/>
</dbReference>
<dbReference type="EC" id="2.7.13.3" evidence="3"/>
<sequence>MKRTKGTAGRYKLRYVPGNVLRRVVLIFAALYLASMGLATALVRQQFRQDHQRSLSDIADMINRSMNQQISEAEDKGEEITSEWISSQLYMMLGMKGMTEYMDWSAGVWDGGGDKIAERDAIIMSPPDEESTVRSIWHLEEYLTEEELDQLGEYTGNNAGAGGNRWTNSWTEYHDTLILTPEGEPAAIAVEYENWRRSDAEEAENWDGAVMSNWEEDSGQQEKFFVCTDSGEAWRWENPDVDQETAAPVFGAFLFIPGGGLGESGWKEWRQDEYLQGLPDHIQGGYRADGSGFTEYGSDNAEADLTYPLILNNVDISSDLRVCTMKFRMTSHAWLAAIDYMKYVYLGGAALVAACIIFVAWTLEQSCRKSAEAEAQRRDFTNAMAHEMKTPLGVIRGFAENLLENPESGKREYYLDQIIGQTEEMDGTVKEMIQVSKLDSADLVISSERIDLRELLEKEVERIACRTEERRIEVRFRCAGDAVVEGDRKLLEKAFRCLLDNAVSYNRDEGIITIEADTERCVIANTGDRIPEEDLSRVCEMLWTGSREGRTRASEEKHLGMGLYLADRIFRLHGMKMTVENTHDGVQVSMDWSGR</sequence>
<keyword evidence="8" id="KW-1133">Transmembrane helix</keyword>
<gene>
    <name evidence="10" type="ORF">H9757_02415</name>
</gene>
<evidence type="ECO:0000256" key="4">
    <source>
        <dbReference type="ARBA" id="ARBA00022553"/>
    </source>
</evidence>
<protein>
    <recommendedName>
        <fullName evidence="3">histidine kinase</fullName>
        <ecNumber evidence="3">2.7.13.3</ecNumber>
    </recommendedName>
</protein>
<reference evidence="10" key="2">
    <citation type="submission" date="2021-04" db="EMBL/GenBank/DDBJ databases">
        <authorList>
            <person name="Gilroy R."/>
        </authorList>
    </citation>
    <scope>NUCLEOTIDE SEQUENCE</scope>
    <source>
        <strain evidence="10">ChiGjej1B1-1692</strain>
    </source>
</reference>
<accession>A0A9D2NT01</accession>
<dbReference type="Pfam" id="PF00512">
    <property type="entry name" value="HisKA"/>
    <property type="match status" value="1"/>
</dbReference>
<evidence type="ECO:0000256" key="2">
    <source>
        <dbReference type="ARBA" id="ARBA00004370"/>
    </source>
</evidence>
<dbReference type="SUPFAM" id="SSF55874">
    <property type="entry name" value="ATPase domain of HSP90 chaperone/DNA topoisomerase II/histidine kinase"/>
    <property type="match status" value="1"/>
</dbReference>
<dbReference type="GO" id="GO:0005886">
    <property type="term" value="C:plasma membrane"/>
    <property type="evidence" value="ECO:0007669"/>
    <property type="project" value="TreeGrafter"/>
</dbReference>
<evidence type="ECO:0000256" key="1">
    <source>
        <dbReference type="ARBA" id="ARBA00000085"/>
    </source>
</evidence>
<feature type="transmembrane region" description="Helical" evidence="8">
    <location>
        <begin position="20"/>
        <end position="43"/>
    </location>
</feature>
<dbReference type="Pfam" id="PF02518">
    <property type="entry name" value="HATPase_c"/>
    <property type="match status" value="1"/>
</dbReference>
<comment type="caution">
    <text evidence="10">The sequence shown here is derived from an EMBL/GenBank/DDBJ whole genome shotgun (WGS) entry which is preliminary data.</text>
</comment>
<dbReference type="GO" id="GO:0000155">
    <property type="term" value="F:phosphorelay sensor kinase activity"/>
    <property type="evidence" value="ECO:0007669"/>
    <property type="project" value="InterPro"/>
</dbReference>
<dbReference type="InterPro" id="IPR050351">
    <property type="entry name" value="BphY/WalK/GraS-like"/>
</dbReference>
<name>A0A9D2NT01_9FIRM</name>
<dbReference type="GO" id="GO:0004721">
    <property type="term" value="F:phosphoprotein phosphatase activity"/>
    <property type="evidence" value="ECO:0007669"/>
    <property type="project" value="TreeGrafter"/>
</dbReference>
<comment type="catalytic activity">
    <reaction evidence="1">
        <text>ATP + protein L-histidine = ADP + protein N-phospho-L-histidine.</text>
        <dbReference type="EC" id="2.7.13.3"/>
    </reaction>
</comment>
<evidence type="ECO:0000259" key="9">
    <source>
        <dbReference type="PROSITE" id="PS50109"/>
    </source>
</evidence>
<dbReference type="Gene3D" id="1.10.287.130">
    <property type="match status" value="1"/>
</dbReference>
<dbReference type="EMBL" id="DWWK01000030">
    <property type="protein sequence ID" value="HJC37907.1"/>
    <property type="molecule type" value="Genomic_DNA"/>
</dbReference>
<reference evidence="10" key="1">
    <citation type="journal article" date="2021" name="PeerJ">
        <title>Extensive microbial diversity within the chicken gut microbiome revealed by metagenomics and culture.</title>
        <authorList>
            <person name="Gilroy R."/>
            <person name="Ravi A."/>
            <person name="Getino M."/>
            <person name="Pursley I."/>
            <person name="Horton D.L."/>
            <person name="Alikhan N.F."/>
            <person name="Baker D."/>
            <person name="Gharbi K."/>
            <person name="Hall N."/>
            <person name="Watson M."/>
            <person name="Adriaenssens E.M."/>
            <person name="Foster-Nyarko E."/>
            <person name="Jarju S."/>
            <person name="Secka A."/>
            <person name="Antonio M."/>
            <person name="Oren A."/>
            <person name="Chaudhuri R.R."/>
            <person name="La Ragione R."/>
            <person name="Hildebrand F."/>
            <person name="Pallen M.J."/>
        </authorList>
    </citation>
    <scope>NUCLEOTIDE SEQUENCE</scope>
    <source>
        <strain evidence="10">ChiGjej1B1-1692</strain>
    </source>
</reference>
<dbReference type="SMART" id="SM00387">
    <property type="entry name" value="HATPase_c"/>
    <property type="match status" value="1"/>
</dbReference>
<proteinExistence type="predicted"/>
<dbReference type="GO" id="GO:0016036">
    <property type="term" value="P:cellular response to phosphate starvation"/>
    <property type="evidence" value="ECO:0007669"/>
    <property type="project" value="TreeGrafter"/>
</dbReference>
<evidence type="ECO:0000256" key="7">
    <source>
        <dbReference type="ARBA" id="ARBA00023012"/>
    </source>
</evidence>
<comment type="subcellular location">
    <subcellularLocation>
        <location evidence="2">Membrane</location>
    </subcellularLocation>
</comment>
<dbReference type="PANTHER" id="PTHR45453">
    <property type="entry name" value="PHOSPHATE REGULON SENSOR PROTEIN PHOR"/>
    <property type="match status" value="1"/>
</dbReference>
<dbReference type="PROSITE" id="PS50109">
    <property type="entry name" value="HIS_KIN"/>
    <property type="match status" value="1"/>
</dbReference>
<dbReference type="SMART" id="SM00388">
    <property type="entry name" value="HisKA"/>
    <property type="match status" value="1"/>
</dbReference>
<dbReference type="CDD" id="cd00082">
    <property type="entry name" value="HisKA"/>
    <property type="match status" value="1"/>
</dbReference>
<dbReference type="InterPro" id="IPR036097">
    <property type="entry name" value="HisK_dim/P_sf"/>
</dbReference>
<evidence type="ECO:0000256" key="5">
    <source>
        <dbReference type="ARBA" id="ARBA00022679"/>
    </source>
</evidence>
<keyword evidence="4" id="KW-0597">Phosphoprotein</keyword>
<dbReference type="AlphaFoldDB" id="A0A9D2NT01"/>
<evidence type="ECO:0000256" key="6">
    <source>
        <dbReference type="ARBA" id="ARBA00022777"/>
    </source>
</evidence>
<evidence type="ECO:0000313" key="11">
    <source>
        <dbReference type="Proteomes" id="UP000823894"/>
    </source>
</evidence>
<dbReference type="Gene3D" id="3.30.565.10">
    <property type="entry name" value="Histidine kinase-like ATPase, C-terminal domain"/>
    <property type="match status" value="1"/>
</dbReference>
<dbReference type="SUPFAM" id="SSF47384">
    <property type="entry name" value="Homodimeric domain of signal transducing histidine kinase"/>
    <property type="match status" value="1"/>
</dbReference>